<comment type="caution">
    <text evidence="13">The sequence shown here is derived from an EMBL/GenBank/DDBJ whole genome shotgun (WGS) entry which is preliminary data.</text>
</comment>
<feature type="transmembrane region" description="Helical" evidence="12">
    <location>
        <begin position="12"/>
        <end position="31"/>
    </location>
</feature>
<dbReference type="PANTHER" id="PTHR32024">
    <property type="entry name" value="TRK SYSTEM POTASSIUM UPTAKE PROTEIN TRKG-RELATED"/>
    <property type="match status" value="1"/>
</dbReference>
<keyword evidence="4" id="KW-1003">Cell membrane</keyword>
<keyword evidence="11 12" id="KW-0472">Membrane</keyword>
<evidence type="ECO:0000256" key="11">
    <source>
        <dbReference type="ARBA" id="ARBA00023136"/>
    </source>
</evidence>
<keyword evidence="10" id="KW-0406">Ion transport</keyword>
<name>A0ABT2RWP3_9FIRM</name>
<keyword evidence="14" id="KW-1185">Reference proteome</keyword>
<evidence type="ECO:0000256" key="8">
    <source>
        <dbReference type="ARBA" id="ARBA00022958"/>
    </source>
</evidence>
<feature type="transmembrane region" description="Helical" evidence="12">
    <location>
        <begin position="329"/>
        <end position="347"/>
    </location>
</feature>
<evidence type="ECO:0000256" key="9">
    <source>
        <dbReference type="ARBA" id="ARBA00022989"/>
    </source>
</evidence>
<feature type="transmembrane region" description="Helical" evidence="12">
    <location>
        <begin position="298"/>
        <end position="317"/>
    </location>
</feature>
<dbReference type="Proteomes" id="UP001652461">
    <property type="component" value="Unassembled WGS sequence"/>
</dbReference>
<comment type="similarity">
    <text evidence="2">Belongs to the TrkH potassium transport family.</text>
</comment>
<evidence type="ECO:0000256" key="1">
    <source>
        <dbReference type="ARBA" id="ARBA00004429"/>
    </source>
</evidence>
<dbReference type="PANTHER" id="PTHR32024:SF2">
    <property type="entry name" value="TRK SYSTEM POTASSIUM UPTAKE PROTEIN TRKG-RELATED"/>
    <property type="match status" value="1"/>
</dbReference>
<evidence type="ECO:0000256" key="10">
    <source>
        <dbReference type="ARBA" id="ARBA00023065"/>
    </source>
</evidence>
<protein>
    <submittedName>
        <fullName evidence="13">TrkH family potassium uptake protein</fullName>
    </submittedName>
</protein>
<dbReference type="InterPro" id="IPR003445">
    <property type="entry name" value="Cat_transpt"/>
</dbReference>
<dbReference type="PIRSF" id="PIRSF006247">
    <property type="entry name" value="TrkH"/>
    <property type="match status" value="1"/>
</dbReference>
<evidence type="ECO:0000313" key="14">
    <source>
        <dbReference type="Proteomes" id="UP001652461"/>
    </source>
</evidence>
<proteinExistence type="inferred from homology"/>
<keyword evidence="6" id="KW-0633">Potassium transport</keyword>
<feature type="transmembrane region" description="Helical" evidence="12">
    <location>
        <begin position="390"/>
        <end position="410"/>
    </location>
</feature>
<feature type="transmembrane region" description="Helical" evidence="12">
    <location>
        <begin position="130"/>
        <end position="149"/>
    </location>
</feature>
<accession>A0ABT2RWP3</accession>
<evidence type="ECO:0000256" key="2">
    <source>
        <dbReference type="ARBA" id="ARBA00009137"/>
    </source>
</evidence>
<evidence type="ECO:0000256" key="4">
    <source>
        <dbReference type="ARBA" id="ARBA00022475"/>
    </source>
</evidence>
<keyword evidence="8" id="KW-0630">Potassium</keyword>
<comment type="subcellular location">
    <subcellularLocation>
        <location evidence="1">Cell inner membrane</location>
        <topology evidence="1">Multi-pass membrane protein</topology>
    </subcellularLocation>
</comment>
<organism evidence="13 14">
    <name type="scientific">Laedolimicola ammoniilytica</name>
    <dbReference type="NCBI Taxonomy" id="2981771"/>
    <lineage>
        <taxon>Bacteria</taxon>
        <taxon>Bacillati</taxon>
        <taxon>Bacillota</taxon>
        <taxon>Clostridia</taxon>
        <taxon>Lachnospirales</taxon>
        <taxon>Lachnospiraceae</taxon>
        <taxon>Laedolimicola</taxon>
    </lineage>
</organism>
<feature type="transmembrane region" description="Helical" evidence="12">
    <location>
        <begin position="37"/>
        <end position="55"/>
    </location>
</feature>
<evidence type="ECO:0000256" key="5">
    <source>
        <dbReference type="ARBA" id="ARBA00022519"/>
    </source>
</evidence>
<sequence length="480" mass="53125">MNYGMIRYIVGKMLLIEGFLLLFPAFVSFLYGEMEGISFLLTAMLLLLVSFLSSRKPENTAIYAKEGFLIVALAWILWSVFGALPFLLSGCIPRFEDAFFEVVSGFTTTGSTILRDIEGLPKCMNFWRCLTHWVGGMGVLVFVMAVIPLSNKNSMFLMRAEIPGPTCDKLVPKARTTARILYTMYLGLSVAEVIFLLAGDMNLYQAVIHTFSTAGTGGFSDRNASVAAFNSAYIDGVITVFMLLFGINFNLYFLLLMKNVKGFFKNEELRNYLGIVAAAIALITINIMNLYGGVLHAFRYAAFQVVSVITTTGFVTANFDLWPEFSKTILLLLMVVGACAGSTGGGMKVSRIMILGRTITKEMRQILHPKSVNVVKLDGKRLTDEETHGVYVYTICYFVILSVSVLLISVDNFDFITNFTAVLTTLNNVGPGLAKVGPVENFSAFSCFSKIILSLDMLIGRLEILPIMMLLAPVTWRKKF</sequence>
<feature type="transmembrane region" description="Helical" evidence="12">
    <location>
        <begin position="180"/>
        <end position="197"/>
    </location>
</feature>
<dbReference type="EMBL" id="JAOQKC010000008">
    <property type="protein sequence ID" value="MCU6696737.1"/>
    <property type="molecule type" value="Genomic_DNA"/>
</dbReference>
<dbReference type="Pfam" id="PF02386">
    <property type="entry name" value="TrkH"/>
    <property type="match status" value="1"/>
</dbReference>
<gene>
    <name evidence="13" type="ORF">OCV63_07475</name>
</gene>
<evidence type="ECO:0000256" key="3">
    <source>
        <dbReference type="ARBA" id="ARBA00022448"/>
    </source>
</evidence>
<keyword evidence="9 12" id="KW-1133">Transmembrane helix</keyword>
<keyword evidence="7 12" id="KW-0812">Transmembrane</keyword>
<dbReference type="RefSeq" id="WP_158363228.1">
    <property type="nucleotide sequence ID" value="NZ_JAOQKC010000008.1"/>
</dbReference>
<feature type="transmembrane region" description="Helical" evidence="12">
    <location>
        <begin position="272"/>
        <end position="291"/>
    </location>
</feature>
<dbReference type="InterPro" id="IPR004772">
    <property type="entry name" value="TrkH"/>
</dbReference>
<feature type="transmembrane region" description="Helical" evidence="12">
    <location>
        <begin position="67"/>
        <end position="88"/>
    </location>
</feature>
<evidence type="ECO:0000256" key="6">
    <source>
        <dbReference type="ARBA" id="ARBA00022538"/>
    </source>
</evidence>
<evidence type="ECO:0000313" key="13">
    <source>
        <dbReference type="EMBL" id="MCU6696737.1"/>
    </source>
</evidence>
<reference evidence="13 14" key="1">
    <citation type="journal article" date="2021" name="ISME Commun">
        <title>Automated analysis of genomic sequences facilitates high-throughput and comprehensive description of bacteria.</title>
        <authorList>
            <person name="Hitch T.C.A."/>
        </authorList>
    </citation>
    <scope>NUCLEOTIDE SEQUENCE [LARGE SCALE GENOMIC DNA]</scope>
    <source>
        <strain evidence="13 14">Sanger_04</strain>
    </source>
</reference>
<evidence type="ECO:0000256" key="7">
    <source>
        <dbReference type="ARBA" id="ARBA00022692"/>
    </source>
</evidence>
<keyword evidence="3" id="KW-0813">Transport</keyword>
<evidence type="ECO:0000256" key="12">
    <source>
        <dbReference type="SAM" id="Phobius"/>
    </source>
</evidence>
<feature type="transmembrane region" description="Helical" evidence="12">
    <location>
        <begin position="232"/>
        <end position="252"/>
    </location>
</feature>
<keyword evidence="5" id="KW-0997">Cell inner membrane</keyword>